<dbReference type="Gene3D" id="3.30.1240.10">
    <property type="match status" value="1"/>
</dbReference>
<dbReference type="InterPro" id="IPR023214">
    <property type="entry name" value="HAD_sf"/>
</dbReference>
<keyword evidence="1" id="KW-0378">Hydrolase</keyword>
<name>A0ABC9Q2I1_STAA5</name>
<proteinExistence type="predicted"/>
<dbReference type="SFLD" id="SFLDG01140">
    <property type="entry name" value="C2.B:_Phosphomannomutase_and_P"/>
    <property type="match status" value="1"/>
</dbReference>
<dbReference type="NCBIfam" id="TIGR01484">
    <property type="entry name" value="HAD-SF-IIB"/>
    <property type="match status" value="2"/>
</dbReference>
<dbReference type="InterPro" id="IPR036412">
    <property type="entry name" value="HAD-like_sf"/>
</dbReference>
<dbReference type="SUPFAM" id="SSF56784">
    <property type="entry name" value="HAD-like"/>
    <property type="match status" value="1"/>
</dbReference>
<reference evidence="1 2" key="1">
    <citation type="journal article" date="2012" name="MBio">
        <title>Identification of a highly transmissible animal-independent Staphylococcus aureus ST398 clone with distinct genomic and cell adhesion properties.</title>
        <authorList>
            <person name="Uhlemann A.C."/>
            <person name="Porcella S.F."/>
            <person name="Trivedi S."/>
            <person name="Sullivan S.B."/>
            <person name="Hafer C."/>
            <person name="Kennedy A.D."/>
            <person name="Barbian K.D."/>
            <person name="McCarthy A.J."/>
            <person name="Street C."/>
            <person name="Hirschberg D.L."/>
            <person name="Lipkin W.I."/>
            <person name="Lindsay J.A."/>
            <person name="DeLeo F.R."/>
            <person name="Lowy F.D."/>
        </authorList>
    </citation>
    <scope>NUCLEOTIDE SEQUENCE [LARGE SCALE GENOMIC DNA]</scope>
    <source>
        <strain evidence="1 2">DR10</strain>
    </source>
</reference>
<dbReference type="Gene3D" id="3.40.50.1000">
    <property type="entry name" value="HAD superfamily/HAD-like"/>
    <property type="match status" value="1"/>
</dbReference>
<protein>
    <submittedName>
        <fullName evidence="1">Hydrolase (HAD superfamily)</fullName>
    </submittedName>
</protein>
<dbReference type="NCBIfam" id="TIGR00099">
    <property type="entry name" value="Cof-subfamily"/>
    <property type="match status" value="1"/>
</dbReference>
<accession>A0ABC9Q2I1</accession>
<dbReference type="EMBL" id="AIDT01000002">
    <property type="protein sequence ID" value="EIA15055.1"/>
    <property type="molecule type" value="Genomic_DNA"/>
</dbReference>
<dbReference type="PROSITE" id="PS01228">
    <property type="entry name" value="COF_1"/>
    <property type="match status" value="1"/>
</dbReference>
<dbReference type="CDD" id="cd07516">
    <property type="entry name" value="HAD_Pase"/>
    <property type="match status" value="1"/>
</dbReference>
<dbReference type="AlphaFoldDB" id="A0ABC9Q2I1"/>
<evidence type="ECO:0000313" key="2">
    <source>
        <dbReference type="Proteomes" id="UP000003093"/>
    </source>
</evidence>
<sequence length="284" mass="32942">MNYATYEERDMQPHLICLDLDGTLLNDNKEISSYTKQVLNELQQRGHQIMIATGRPYRASQMYYHELNLTTPIVNFNGAYVHHPKDKNFKTCHEILDLGIAQNIIQGLQQYQVSNIIAEVKDYVFINNHDPRLFEGFSMGNPRIQTGNLLVHLKESPTSILIEAEESKIPEIKNMLTHFYADHIEHRRWGAPFPVIEIVKLGINKARGIEQVRQFLNIDRNNIIAFGDEDNDIEMIEYARHGVAMENGLQELKDVANNITFNNNEDGIGRYLNDFFNLNIRYYC</sequence>
<gene>
    <name evidence="1" type="ORF">ST398NM02_0971</name>
</gene>
<dbReference type="GO" id="GO:0016791">
    <property type="term" value="F:phosphatase activity"/>
    <property type="evidence" value="ECO:0007669"/>
    <property type="project" value="UniProtKB-ARBA"/>
</dbReference>
<organism evidence="1 2">
    <name type="scientific">Staphylococcus aureus subsp. aureus DR10</name>
    <dbReference type="NCBI Taxonomy" id="1155079"/>
    <lineage>
        <taxon>Bacteria</taxon>
        <taxon>Bacillati</taxon>
        <taxon>Bacillota</taxon>
        <taxon>Bacilli</taxon>
        <taxon>Bacillales</taxon>
        <taxon>Staphylococcaceae</taxon>
        <taxon>Staphylococcus</taxon>
    </lineage>
</organism>
<dbReference type="InterPro" id="IPR000150">
    <property type="entry name" value="Cof"/>
</dbReference>
<evidence type="ECO:0000313" key="1">
    <source>
        <dbReference type="EMBL" id="EIA15055.1"/>
    </source>
</evidence>
<comment type="caution">
    <text evidence="1">The sequence shown here is derived from an EMBL/GenBank/DDBJ whole genome shotgun (WGS) entry which is preliminary data.</text>
</comment>
<dbReference type="PANTHER" id="PTHR10000:SF23">
    <property type="entry name" value="5-AMINO-6-(5-PHOSPHO-D-RIBITYLAMINO)URACIL PHOSPHATASE YITU"/>
    <property type="match status" value="1"/>
</dbReference>
<dbReference type="Pfam" id="PF08282">
    <property type="entry name" value="Hydrolase_3"/>
    <property type="match status" value="1"/>
</dbReference>
<dbReference type="InterPro" id="IPR006379">
    <property type="entry name" value="HAD-SF_hydro_IIB"/>
</dbReference>
<dbReference type="PANTHER" id="PTHR10000">
    <property type="entry name" value="PHOSPHOSERINE PHOSPHATASE"/>
    <property type="match status" value="1"/>
</dbReference>
<dbReference type="SFLD" id="SFLDS00003">
    <property type="entry name" value="Haloacid_Dehalogenase"/>
    <property type="match status" value="1"/>
</dbReference>
<dbReference type="Proteomes" id="UP000003093">
    <property type="component" value="Unassembled WGS sequence"/>
</dbReference>